<dbReference type="GO" id="GO:0004252">
    <property type="term" value="F:serine-type endopeptidase activity"/>
    <property type="evidence" value="ECO:0007669"/>
    <property type="project" value="TreeGrafter"/>
</dbReference>
<gene>
    <name evidence="6" type="ORF">MNOR_LOCUS10583</name>
</gene>
<dbReference type="InterPro" id="IPR000859">
    <property type="entry name" value="CUB_dom"/>
</dbReference>
<feature type="signal peptide" evidence="4">
    <location>
        <begin position="1"/>
        <end position="21"/>
    </location>
</feature>
<dbReference type="AlphaFoldDB" id="A0AAV2QCP7"/>
<dbReference type="SMART" id="SM00042">
    <property type="entry name" value="CUB"/>
    <property type="match status" value="1"/>
</dbReference>
<evidence type="ECO:0000259" key="5">
    <source>
        <dbReference type="PROSITE" id="PS01180"/>
    </source>
</evidence>
<dbReference type="Proteomes" id="UP001497623">
    <property type="component" value="Unassembled WGS sequence"/>
</dbReference>
<dbReference type="PANTHER" id="PTHR24255:SF28">
    <property type="entry name" value="ST14 TRANSMEMBRANE SERINE PROTEASE MATRIPTASE B"/>
    <property type="match status" value="1"/>
</dbReference>
<keyword evidence="1 2" id="KW-1015">Disulfide bond</keyword>
<feature type="domain" description="CUB" evidence="5">
    <location>
        <begin position="34"/>
        <end position="146"/>
    </location>
</feature>
<evidence type="ECO:0000256" key="2">
    <source>
        <dbReference type="PROSITE-ProRule" id="PRU00059"/>
    </source>
</evidence>
<feature type="region of interest" description="Disordered" evidence="3">
    <location>
        <begin position="153"/>
        <end position="256"/>
    </location>
</feature>
<evidence type="ECO:0000256" key="3">
    <source>
        <dbReference type="SAM" id="MobiDB-lite"/>
    </source>
</evidence>
<dbReference type="SUPFAM" id="SSF49854">
    <property type="entry name" value="Spermadhesin, CUB domain"/>
    <property type="match status" value="1"/>
</dbReference>
<organism evidence="6 7">
    <name type="scientific">Meganyctiphanes norvegica</name>
    <name type="common">Northern krill</name>
    <name type="synonym">Thysanopoda norvegica</name>
    <dbReference type="NCBI Taxonomy" id="48144"/>
    <lineage>
        <taxon>Eukaryota</taxon>
        <taxon>Metazoa</taxon>
        <taxon>Ecdysozoa</taxon>
        <taxon>Arthropoda</taxon>
        <taxon>Crustacea</taxon>
        <taxon>Multicrustacea</taxon>
        <taxon>Malacostraca</taxon>
        <taxon>Eumalacostraca</taxon>
        <taxon>Eucarida</taxon>
        <taxon>Euphausiacea</taxon>
        <taxon>Euphausiidae</taxon>
        <taxon>Meganyctiphanes</taxon>
    </lineage>
</organism>
<dbReference type="Gene3D" id="2.60.120.290">
    <property type="entry name" value="Spermadhesin, CUB domain"/>
    <property type="match status" value="1"/>
</dbReference>
<protein>
    <recommendedName>
        <fullName evidence="5">CUB domain-containing protein</fullName>
    </recommendedName>
</protein>
<evidence type="ECO:0000256" key="1">
    <source>
        <dbReference type="ARBA" id="ARBA00023157"/>
    </source>
</evidence>
<dbReference type="InterPro" id="IPR035914">
    <property type="entry name" value="Sperma_CUB_dom_sf"/>
</dbReference>
<accession>A0AAV2QCP7</accession>
<evidence type="ECO:0000313" key="6">
    <source>
        <dbReference type="EMBL" id="CAL4078181.1"/>
    </source>
</evidence>
<dbReference type="EMBL" id="CAXKWB010005391">
    <property type="protein sequence ID" value="CAL4078181.1"/>
    <property type="molecule type" value="Genomic_DNA"/>
</dbReference>
<sequence>MQNTMMLACVVLILSVSLAAARFPFLRQLETLPCGSVTTMNPGERVAVQSPNFPSNYPTSSRCQWEITCNTKDTTSLRYICPTFELESSSGCANDKLIVTQQGNRDEKCGTDSPDGTITSTGWTRLTFVSNAQTTAKGFRCFLWCDENPTTTTTTTTTVATTTPTTTTPATTTPTTTTPATTTPTTTTPTTTTPATTTPTTTTPTTTTPATTTPTTTTQTTTTPTTTTQTTTTPITTTPTTTPSTTPTTTSAPTTT</sequence>
<evidence type="ECO:0000256" key="4">
    <source>
        <dbReference type="SAM" id="SignalP"/>
    </source>
</evidence>
<feature type="chain" id="PRO_5043506175" description="CUB domain-containing protein" evidence="4">
    <location>
        <begin position="22"/>
        <end position="256"/>
    </location>
</feature>
<feature type="non-terminal residue" evidence="6">
    <location>
        <position position="256"/>
    </location>
</feature>
<name>A0AAV2QCP7_MEGNR</name>
<feature type="disulfide bond" evidence="2">
    <location>
        <begin position="92"/>
        <end position="109"/>
    </location>
</feature>
<dbReference type="PROSITE" id="PS01180">
    <property type="entry name" value="CUB"/>
    <property type="match status" value="1"/>
</dbReference>
<dbReference type="GO" id="GO:0005615">
    <property type="term" value="C:extracellular space"/>
    <property type="evidence" value="ECO:0007669"/>
    <property type="project" value="TreeGrafter"/>
</dbReference>
<dbReference type="PANTHER" id="PTHR24255">
    <property type="entry name" value="COMPLEMENT COMPONENT 1, S SUBCOMPONENT-RELATED"/>
    <property type="match status" value="1"/>
</dbReference>
<proteinExistence type="predicted"/>
<evidence type="ECO:0000313" key="7">
    <source>
        <dbReference type="Proteomes" id="UP001497623"/>
    </source>
</evidence>
<keyword evidence="7" id="KW-1185">Reference proteome</keyword>
<keyword evidence="4" id="KW-0732">Signal</keyword>
<dbReference type="Pfam" id="PF00431">
    <property type="entry name" value="CUB"/>
    <property type="match status" value="1"/>
</dbReference>
<comment type="caution">
    <text evidence="2">Lacks conserved residue(s) required for the propagation of feature annotation.</text>
</comment>
<comment type="caution">
    <text evidence="6">The sequence shown here is derived from an EMBL/GenBank/DDBJ whole genome shotgun (WGS) entry which is preliminary data.</text>
</comment>
<dbReference type="CDD" id="cd00041">
    <property type="entry name" value="CUB"/>
    <property type="match status" value="1"/>
</dbReference>
<reference evidence="6 7" key="1">
    <citation type="submission" date="2024-05" db="EMBL/GenBank/DDBJ databases">
        <authorList>
            <person name="Wallberg A."/>
        </authorList>
    </citation>
    <scope>NUCLEOTIDE SEQUENCE [LARGE SCALE GENOMIC DNA]</scope>
</reference>